<proteinExistence type="predicted"/>
<feature type="chain" id="PRO_5017440925" description="Copper resistance protein NlpE" evidence="1">
    <location>
        <begin position="20"/>
        <end position="177"/>
    </location>
</feature>
<accession>A0A3A8GMH2</accession>
<gene>
    <name evidence="2" type="ORF">D7V64_01815</name>
</gene>
<evidence type="ECO:0000313" key="3">
    <source>
        <dbReference type="Proteomes" id="UP000281084"/>
    </source>
</evidence>
<reference evidence="2 3" key="1">
    <citation type="submission" date="2018-09" db="EMBL/GenBank/DDBJ databases">
        <title>The draft genome of Acinetobacter spp. strains.</title>
        <authorList>
            <person name="Qin J."/>
            <person name="Feng Y."/>
            <person name="Zong Z."/>
        </authorList>
    </citation>
    <scope>NUCLEOTIDE SEQUENCE [LARGE SCALE GENOMIC DNA]</scope>
    <source>
        <strain evidence="2 3">WCHAc060002</strain>
    </source>
</reference>
<evidence type="ECO:0008006" key="4">
    <source>
        <dbReference type="Google" id="ProtNLM"/>
    </source>
</evidence>
<evidence type="ECO:0000313" key="2">
    <source>
        <dbReference type="EMBL" id="RKG55081.1"/>
    </source>
</evidence>
<protein>
    <recommendedName>
        <fullName evidence="4">Copper resistance protein NlpE</fullName>
    </recommendedName>
</protein>
<evidence type="ECO:0000256" key="1">
    <source>
        <dbReference type="SAM" id="SignalP"/>
    </source>
</evidence>
<name>A0A3A8GMH2_9GAMM</name>
<dbReference type="Proteomes" id="UP000281084">
    <property type="component" value="Unassembled WGS sequence"/>
</dbReference>
<dbReference type="AlphaFoldDB" id="A0A3A8GMH2"/>
<comment type="caution">
    <text evidence="2">The sequence shown here is derived from an EMBL/GenBank/DDBJ whole genome shotgun (WGS) entry which is preliminary data.</text>
</comment>
<dbReference type="PROSITE" id="PS51257">
    <property type="entry name" value="PROKAR_LIPOPROTEIN"/>
    <property type="match status" value="1"/>
</dbReference>
<dbReference type="EMBL" id="RAXZ01000002">
    <property type="protein sequence ID" value="RKG55081.1"/>
    <property type="molecule type" value="Genomic_DNA"/>
</dbReference>
<keyword evidence="1" id="KW-0732">Signal</keyword>
<feature type="signal peptide" evidence="1">
    <location>
        <begin position="1"/>
        <end position="19"/>
    </location>
</feature>
<organism evidence="2 3">
    <name type="scientific">Acinetobacter cumulans</name>
    <dbReference type="NCBI Taxonomy" id="2136182"/>
    <lineage>
        <taxon>Bacteria</taxon>
        <taxon>Pseudomonadati</taxon>
        <taxon>Pseudomonadota</taxon>
        <taxon>Gammaproteobacteria</taxon>
        <taxon>Moraxellales</taxon>
        <taxon>Moraxellaceae</taxon>
        <taxon>Acinetobacter</taxon>
    </lineage>
</organism>
<sequence>MKNLLGLALVTALLSGCIAIPTGKSKDNNPASLIKGDSNVDNSKNDITRVNTRGQLTCNSNEVCPELDIDWNKNQGQYNVSFHLYDRQQYDLKEFTFIVDGKTRSFSTIGATTTRNINNSGIYESTNNAEVPSNLFSQINQAKNIQVVISTNQGDITRDMLSPNKQSDAFRLFRRAY</sequence>
<dbReference type="RefSeq" id="WP_117006716.1">
    <property type="nucleotide sequence ID" value="NZ_RAXW01000004.1"/>
</dbReference>